<organism evidence="5 6">
    <name type="scientific">Aureliella helgolandensis</name>
    <dbReference type="NCBI Taxonomy" id="2527968"/>
    <lineage>
        <taxon>Bacteria</taxon>
        <taxon>Pseudomonadati</taxon>
        <taxon>Planctomycetota</taxon>
        <taxon>Planctomycetia</taxon>
        <taxon>Pirellulales</taxon>
        <taxon>Pirellulaceae</taxon>
        <taxon>Aureliella</taxon>
    </lineage>
</organism>
<dbReference type="KEGG" id="ahel:Q31a_53670"/>
<dbReference type="OrthoDB" id="292158at2"/>
<dbReference type="Pfam" id="PF02801">
    <property type="entry name" value="Ketoacyl-synt_C"/>
    <property type="match status" value="1"/>
</dbReference>
<dbReference type="SUPFAM" id="SSF53901">
    <property type="entry name" value="Thiolase-like"/>
    <property type="match status" value="1"/>
</dbReference>
<dbReference type="InterPro" id="IPR020841">
    <property type="entry name" value="PKS_Beta-ketoAc_synthase_dom"/>
</dbReference>
<dbReference type="GO" id="GO:0004315">
    <property type="term" value="F:3-oxoacyl-[acyl-carrier-protein] synthase activity"/>
    <property type="evidence" value="ECO:0007669"/>
    <property type="project" value="TreeGrafter"/>
</dbReference>
<reference evidence="5 6" key="1">
    <citation type="submission" date="2019-02" db="EMBL/GenBank/DDBJ databases">
        <title>Deep-cultivation of Planctomycetes and their phenomic and genomic characterization uncovers novel biology.</title>
        <authorList>
            <person name="Wiegand S."/>
            <person name="Jogler M."/>
            <person name="Boedeker C."/>
            <person name="Pinto D."/>
            <person name="Vollmers J."/>
            <person name="Rivas-Marin E."/>
            <person name="Kohn T."/>
            <person name="Peeters S.H."/>
            <person name="Heuer A."/>
            <person name="Rast P."/>
            <person name="Oberbeckmann S."/>
            <person name="Bunk B."/>
            <person name="Jeske O."/>
            <person name="Meyerdierks A."/>
            <person name="Storesund J.E."/>
            <person name="Kallscheuer N."/>
            <person name="Luecker S."/>
            <person name="Lage O.M."/>
            <person name="Pohl T."/>
            <person name="Merkel B.J."/>
            <person name="Hornburger P."/>
            <person name="Mueller R.-W."/>
            <person name="Bruemmer F."/>
            <person name="Labrenz M."/>
            <person name="Spormann A.M."/>
            <person name="Op den Camp H."/>
            <person name="Overmann J."/>
            <person name="Amann R."/>
            <person name="Jetten M.S.M."/>
            <person name="Mascher T."/>
            <person name="Medema M.H."/>
            <person name="Devos D.P."/>
            <person name="Kaster A.-K."/>
            <person name="Ovreas L."/>
            <person name="Rohde M."/>
            <person name="Galperin M.Y."/>
            <person name="Jogler C."/>
        </authorList>
    </citation>
    <scope>NUCLEOTIDE SEQUENCE [LARGE SCALE GENOMIC DNA]</scope>
    <source>
        <strain evidence="5 6">Q31a</strain>
    </source>
</reference>
<dbReference type="Pfam" id="PF00109">
    <property type="entry name" value="ketoacyl-synt"/>
    <property type="match status" value="2"/>
</dbReference>
<dbReference type="InterPro" id="IPR016039">
    <property type="entry name" value="Thiolase-like"/>
</dbReference>
<dbReference type="InterPro" id="IPR014031">
    <property type="entry name" value="Ketoacyl_synth_C"/>
</dbReference>
<dbReference type="AlphaFoldDB" id="A0A518GEK4"/>
<accession>A0A518GEK4</accession>
<comment type="similarity">
    <text evidence="1 3">Belongs to the thiolase-like superfamily. Beta-ketoacyl-ACP synthases family.</text>
</comment>
<feature type="domain" description="Ketosynthase family 3 (KS3)" evidence="4">
    <location>
        <begin position="19"/>
        <end position="417"/>
    </location>
</feature>
<keyword evidence="6" id="KW-1185">Reference proteome</keyword>
<dbReference type="RefSeq" id="WP_145083683.1">
    <property type="nucleotide sequence ID" value="NZ_CP036298.1"/>
</dbReference>
<dbReference type="CDD" id="cd00834">
    <property type="entry name" value="KAS_I_II"/>
    <property type="match status" value="1"/>
</dbReference>
<dbReference type="EC" id="2.3.1.-" evidence="5"/>
<evidence type="ECO:0000313" key="5">
    <source>
        <dbReference type="EMBL" id="QDV26987.1"/>
    </source>
</evidence>
<dbReference type="PROSITE" id="PS52004">
    <property type="entry name" value="KS3_2"/>
    <property type="match status" value="1"/>
</dbReference>
<evidence type="ECO:0000256" key="1">
    <source>
        <dbReference type="ARBA" id="ARBA00008467"/>
    </source>
</evidence>
<proteinExistence type="inferred from homology"/>
<evidence type="ECO:0000256" key="2">
    <source>
        <dbReference type="ARBA" id="ARBA00022679"/>
    </source>
</evidence>
<evidence type="ECO:0000313" key="6">
    <source>
        <dbReference type="Proteomes" id="UP000318017"/>
    </source>
</evidence>
<sequence length="448" mass="48158">MVQVASNILKFPHPQLVDEDPIVITGIGMAASLGADRETLWQNIQRGRSGIRMTEAADDVGPLRLPCGMVDWLGGDPQRLKSIRLSEHVAGEAIADACIPMEEIDRERFACSISAQFGDVGYSYLPPETRDTCPTNASGHPWWDEFLPCAATTLVARKYDLRGPRLCHTTACASGLVSTIAAARMLKSDQCDFALCGAADAVTKLVFAAFHRMGVLSTGPTPEQACRPFDVDRSGFVMGEGAAMMVLERRSSAVARGARIYAEIAATQTLCQAHHVTGLDGDGDTLKELISRLVDRAGWGFQGPQYINAHGTGTTQNDRSELLAIRAALGPMADQVIASSNKAVLGHLINAAGSIELALTAMSLRDGFAPPTMNLDNPEKIGRVNCLPMYGEQRELDRALKLSLAFGGHLVGIALRRCPLEEAQRTAEPLVADARIRTTERVAQRVAA</sequence>
<dbReference type="InterPro" id="IPR000794">
    <property type="entry name" value="Beta-ketoacyl_synthase"/>
</dbReference>
<dbReference type="PANTHER" id="PTHR11712">
    <property type="entry name" value="POLYKETIDE SYNTHASE-RELATED"/>
    <property type="match status" value="1"/>
</dbReference>
<evidence type="ECO:0000259" key="4">
    <source>
        <dbReference type="PROSITE" id="PS52004"/>
    </source>
</evidence>
<keyword evidence="5" id="KW-0012">Acyltransferase</keyword>
<dbReference type="Gene3D" id="3.40.47.10">
    <property type="match status" value="1"/>
</dbReference>
<dbReference type="PANTHER" id="PTHR11712:SF336">
    <property type="entry name" value="3-OXOACYL-[ACYL-CARRIER-PROTEIN] SYNTHASE, MITOCHONDRIAL"/>
    <property type="match status" value="1"/>
</dbReference>
<name>A0A518GEK4_9BACT</name>
<dbReference type="Proteomes" id="UP000318017">
    <property type="component" value="Chromosome"/>
</dbReference>
<protein>
    <submittedName>
        <fullName evidence="5">Actinorhodin polyketide putative beta-ketoacyl synthase 1</fullName>
        <ecNumber evidence="5">2.3.1.-</ecNumber>
    </submittedName>
</protein>
<dbReference type="InterPro" id="IPR014030">
    <property type="entry name" value="Ketoacyl_synth_N"/>
</dbReference>
<dbReference type="EMBL" id="CP036298">
    <property type="protein sequence ID" value="QDV26987.1"/>
    <property type="molecule type" value="Genomic_DNA"/>
</dbReference>
<keyword evidence="2 3" id="KW-0808">Transferase</keyword>
<evidence type="ECO:0000256" key="3">
    <source>
        <dbReference type="RuleBase" id="RU003694"/>
    </source>
</evidence>
<gene>
    <name evidence="5" type="ORF">Q31a_53670</name>
</gene>
<dbReference type="SMART" id="SM00825">
    <property type="entry name" value="PKS_KS"/>
    <property type="match status" value="1"/>
</dbReference>
<dbReference type="GO" id="GO:0006633">
    <property type="term" value="P:fatty acid biosynthetic process"/>
    <property type="evidence" value="ECO:0007669"/>
    <property type="project" value="TreeGrafter"/>
</dbReference>